<comment type="caution">
    <text evidence="1">The sequence shown here is derived from an EMBL/GenBank/DDBJ whole genome shotgun (WGS) entry which is preliminary data.</text>
</comment>
<dbReference type="RefSeq" id="WP_109727322.1">
    <property type="nucleotide sequence ID" value="NZ_QGDI01000011.1"/>
</dbReference>
<organism evidence="1 2">
    <name type="scientific">Ruminococcus flavefaciens</name>
    <dbReference type="NCBI Taxonomy" id="1265"/>
    <lineage>
        <taxon>Bacteria</taxon>
        <taxon>Bacillati</taxon>
        <taxon>Bacillota</taxon>
        <taxon>Clostridia</taxon>
        <taxon>Eubacteriales</taxon>
        <taxon>Oscillospiraceae</taxon>
        <taxon>Ruminococcus</taxon>
    </lineage>
</organism>
<dbReference type="Proteomes" id="UP000245720">
    <property type="component" value="Unassembled WGS sequence"/>
</dbReference>
<dbReference type="AlphaFoldDB" id="A0A315XVT6"/>
<protein>
    <submittedName>
        <fullName evidence="1">Uncharacterized protein</fullName>
    </submittedName>
</protein>
<evidence type="ECO:0000313" key="2">
    <source>
        <dbReference type="Proteomes" id="UP000245720"/>
    </source>
</evidence>
<accession>A0A315XVT6</accession>
<gene>
    <name evidence="1" type="ORF">IE37_02593</name>
</gene>
<reference evidence="1 2" key="1">
    <citation type="submission" date="2018-05" db="EMBL/GenBank/DDBJ databases">
        <title>The Hungate 1000. A catalogue of reference genomes from the rumen microbiome.</title>
        <authorList>
            <person name="Kelly W."/>
        </authorList>
    </citation>
    <scope>NUCLEOTIDE SEQUENCE [LARGE SCALE GENOMIC DNA]</scope>
    <source>
        <strain evidence="1 2">SAb67</strain>
    </source>
</reference>
<proteinExistence type="predicted"/>
<evidence type="ECO:0000313" key="1">
    <source>
        <dbReference type="EMBL" id="PWJ10947.1"/>
    </source>
</evidence>
<name>A0A315XVT6_RUMFL</name>
<sequence>MLKCYSENSYDYLYDIISNFVNWADSPLDKYKEILSSLISKDDNLSQDPSAIVPNIRILTTEGTVDIYFYSNAFDRNIPDAHSIYFGGPHRGESCLIFAVDGDYIDLINFDLHSAAEVIENVIPQFTNHIWNEVYSKEE</sequence>
<dbReference type="EMBL" id="QGDI01000011">
    <property type="protein sequence ID" value="PWJ10947.1"/>
    <property type="molecule type" value="Genomic_DNA"/>
</dbReference>